<dbReference type="RefSeq" id="WP_046376135.1">
    <property type="nucleotide sequence ID" value="NZ_CP010429.1"/>
</dbReference>
<dbReference type="KEGG" id="srd:SD10_06050"/>
<feature type="signal peptide" evidence="1">
    <location>
        <begin position="1"/>
        <end position="20"/>
    </location>
</feature>
<evidence type="ECO:0000256" key="1">
    <source>
        <dbReference type="SAM" id="SignalP"/>
    </source>
</evidence>
<evidence type="ECO:0000313" key="2">
    <source>
        <dbReference type="EMBL" id="AKD54537.1"/>
    </source>
</evidence>
<sequence>MKKQLITLMALVAIPALSFAQTAAEVIDKNIAALGGADKLAAVKTLQYDQSMNIMGMDMSAKSAVIVGQSYRNDISVMGQQITQAIDGDKGWTINPMQGGSTSPQALPEDQVKIMKGNTSVMGADLYTAKDKKYPVELVGKEKQGEKDVFNLKVTRPEGVANYYVDATTYQLNSMKTMVNAQGQSGEVSVKYSGYKTLDGLTVPTALELNSPAMPGPVTMTLSNMVFNSKIDPTIFAMPK</sequence>
<evidence type="ECO:0008006" key="4">
    <source>
        <dbReference type="Google" id="ProtNLM"/>
    </source>
</evidence>
<protein>
    <recommendedName>
        <fullName evidence="4">DUF4292 domain-containing protein</fullName>
    </recommendedName>
</protein>
<gene>
    <name evidence="2" type="ORF">SD10_06050</name>
</gene>
<keyword evidence="1" id="KW-0732">Signal</keyword>
<dbReference type="HOGENOM" id="CLU_081300_0_0_10"/>
<dbReference type="Proteomes" id="UP000033054">
    <property type="component" value="Chromosome"/>
</dbReference>
<dbReference type="STRING" id="1379870.SD10_06050"/>
<reference evidence="2 3" key="1">
    <citation type="journal article" date="2014" name="Curr. Microbiol.">
        <title>Spirosoma radiotolerans sp. nov., a gamma-radiation-resistant bacterium isolated from gamma ray-irradiated soil.</title>
        <authorList>
            <person name="Lee J.J."/>
            <person name="Srinivasan S."/>
            <person name="Lim S."/>
            <person name="Joe M."/>
            <person name="Im S."/>
            <person name="Bae S.I."/>
            <person name="Park K.R."/>
            <person name="Han J.H."/>
            <person name="Park S.H."/>
            <person name="Joo B.M."/>
            <person name="Park S.J."/>
            <person name="Kim M.K."/>
        </authorList>
    </citation>
    <scope>NUCLEOTIDE SEQUENCE [LARGE SCALE GENOMIC DNA]</scope>
    <source>
        <strain evidence="2 3">DG5A</strain>
    </source>
</reference>
<feature type="chain" id="PRO_5002413768" description="DUF4292 domain-containing protein" evidence="1">
    <location>
        <begin position="21"/>
        <end position="240"/>
    </location>
</feature>
<dbReference type="EMBL" id="CP010429">
    <property type="protein sequence ID" value="AKD54537.1"/>
    <property type="molecule type" value="Genomic_DNA"/>
</dbReference>
<dbReference type="AlphaFoldDB" id="A0A0E3V5X6"/>
<keyword evidence="3" id="KW-1185">Reference proteome</keyword>
<dbReference type="Gene3D" id="2.50.20.10">
    <property type="entry name" value="Lipoprotein localisation LolA/LolB/LppX"/>
    <property type="match status" value="1"/>
</dbReference>
<dbReference type="PATRIC" id="fig|1379870.5.peg.1310"/>
<organism evidence="2 3">
    <name type="scientific">Spirosoma radiotolerans</name>
    <dbReference type="NCBI Taxonomy" id="1379870"/>
    <lineage>
        <taxon>Bacteria</taxon>
        <taxon>Pseudomonadati</taxon>
        <taxon>Bacteroidota</taxon>
        <taxon>Cytophagia</taxon>
        <taxon>Cytophagales</taxon>
        <taxon>Cytophagaceae</taxon>
        <taxon>Spirosoma</taxon>
    </lineage>
</organism>
<name>A0A0E3V5X6_9BACT</name>
<proteinExistence type="predicted"/>
<evidence type="ECO:0000313" key="3">
    <source>
        <dbReference type="Proteomes" id="UP000033054"/>
    </source>
</evidence>
<accession>A0A0E3V5X6</accession>
<dbReference type="OrthoDB" id="128937at2"/>